<gene>
    <name evidence="1" type="ORF">CCUR1050_LOCUS15485</name>
</gene>
<accession>A0A7S0MDU7</accession>
<dbReference type="AlphaFoldDB" id="A0A7S0MDU7"/>
<dbReference type="EMBL" id="HBEZ01028027">
    <property type="protein sequence ID" value="CAD8637801.1"/>
    <property type="molecule type" value="Transcribed_RNA"/>
</dbReference>
<name>A0A7S0MDU7_9CRYP</name>
<proteinExistence type="predicted"/>
<organism evidence="1">
    <name type="scientific">Cryptomonas curvata</name>
    <dbReference type="NCBI Taxonomy" id="233186"/>
    <lineage>
        <taxon>Eukaryota</taxon>
        <taxon>Cryptophyceae</taxon>
        <taxon>Cryptomonadales</taxon>
        <taxon>Cryptomonadaceae</taxon>
        <taxon>Cryptomonas</taxon>
    </lineage>
</organism>
<evidence type="ECO:0000313" key="1">
    <source>
        <dbReference type="EMBL" id="CAD8637801.1"/>
    </source>
</evidence>
<reference evidence="1" key="1">
    <citation type="submission" date="2021-01" db="EMBL/GenBank/DDBJ databases">
        <authorList>
            <person name="Corre E."/>
            <person name="Pelletier E."/>
            <person name="Niang G."/>
            <person name="Scheremetjew M."/>
            <person name="Finn R."/>
            <person name="Kale V."/>
            <person name="Holt S."/>
            <person name="Cochrane G."/>
            <person name="Meng A."/>
            <person name="Brown T."/>
            <person name="Cohen L."/>
        </authorList>
    </citation>
    <scope>NUCLEOTIDE SEQUENCE</scope>
    <source>
        <strain evidence="1">CCAP979/52</strain>
    </source>
</reference>
<protein>
    <submittedName>
        <fullName evidence="1">Uncharacterized protein</fullName>
    </submittedName>
</protein>
<sequence>MSLAVVPSTDWAVATSTSLPAVPLAVHDKGEEETKLLDGIHKVWGSREPTAEYGPKFAARAKIFGGPPPSVRVDAQAAPSAPAPAEMEAGELWARRTALLMLVPDIKSIQSRDFLLAAGLMQSHLARVGIPLCVVLPVSRHARALSLAHDFALRVDRNVEVYMDSSRDRAFYRDLGVYRRTHAARRTAAQRWEAWGYWLMRGCCGPAEAPCCCVGGYGFADNSSYLGGVFLLGPGDQVHYCAMDEGAGGMKVDHDSILATCSKRAEANAVRQEQAGSTLVPI</sequence>